<dbReference type="OrthoDB" id="5799458at2759"/>
<keyword evidence="2" id="KW-0963">Cytoplasm</keyword>
<evidence type="ECO:0000313" key="11">
    <source>
        <dbReference type="Proteomes" id="UP000053097"/>
    </source>
</evidence>
<evidence type="ECO:0000313" key="10">
    <source>
        <dbReference type="EMBL" id="RLU15356.1"/>
    </source>
</evidence>
<dbReference type="SUPFAM" id="SSF90257">
    <property type="entry name" value="Myosin rod fragments"/>
    <property type="match status" value="1"/>
</dbReference>
<dbReference type="Proteomes" id="UP000053097">
    <property type="component" value="Unassembled WGS sequence"/>
</dbReference>
<evidence type="ECO:0000313" key="12">
    <source>
        <dbReference type="Proteomes" id="UP000279307"/>
    </source>
</evidence>
<keyword evidence="4" id="KW-0106">Calcium</keyword>
<dbReference type="SUPFAM" id="SSF47473">
    <property type="entry name" value="EF-hand"/>
    <property type="match status" value="1"/>
</dbReference>
<reference evidence="10" key="3">
    <citation type="submission" date="2018-07" db="EMBL/GenBank/DDBJ databases">
        <authorList>
            <person name="Mckenzie S.K."/>
            <person name="Kronauer D.J.C."/>
        </authorList>
    </citation>
    <scope>NUCLEOTIDE SEQUENCE</scope>
    <source>
        <strain evidence="10">Clonal line C1</strain>
    </source>
</reference>
<evidence type="ECO:0000256" key="2">
    <source>
        <dbReference type="ARBA" id="ARBA00022490"/>
    </source>
</evidence>
<dbReference type="GO" id="GO:0005813">
    <property type="term" value="C:centrosome"/>
    <property type="evidence" value="ECO:0007669"/>
    <property type="project" value="UniProtKB-SubCell"/>
</dbReference>
<evidence type="ECO:0000256" key="3">
    <source>
        <dbReference type="ARBA" id="ARBA00022553"/>
    </source>
</evidence>
<feature type="coiled-coil region" evidence="6">
    <location>
        <begin position="301"/>
        <end position="488"/>
    </location>
</feature>
<evidence type="ECO:0000256" key="4">
    <source>
        <dbReference type="ARBA" id="ARBA00022837"/>
    </source>
</evidence>
<dbReference type="Gene3D" id="1.10.238.10">
    <property type="entry name" value="EF-hand"/>
    <property type="match status" value="1"/>
</dbReference>
<dbReference type="InterPro" id="IPR011992">
    <property type="entry name" value="EF-hand-dom_pair"/>
</dbReference>
<evidence type="ECO:0000259" key="8">
    <source>
        <dbReference type="PROSITE" id="PS50222"/>
    </source>
</evidence>
<dbReference type="EMBL" id="KK107796">
    <property type="protein sequence ID" value="EZA47729.1"/>
    <property type="molecule type" value="Genomic_DNA"/>
</dbReference>
<keyword evidence="6" id="KW-0175">Coiled coil</keyword>
<keyword evidence="5" id="KW-0206">Cytoskeleton</keyword>
<keyword evidence="11" id="KW-1185">Reference proteome</keyword>
<dbReference type="STRING" id="2015173.A0A026VXZ1"/>
<gene>
    <name evidence="10" type="ORF">DMN91_012350</name>
    <name evidence="9" type="ORF">X777_15477</name>
</gene>
<dbReference type="Proteomes" id="UP000279307">
    <property type="component" value="Chromosome 13"/>
</dbReference>
<evidence type="ECO:0000256" key="7">
    <source>
        <dbReference type="SAM" id="MobiDB-lite"/>
    </source>
</evidence>
<protein>
    <submittedName>
        <fullName evidence="9">Blastoderm-specific protein 25D</fullName>
    </submittedName>
</protein>
<keyword evidence="3" id="KW-0597">Phosphoprotein</keyword>
<feature type="domain" description="EF-hand" evidence="8">
    <location>
        <begin position="165"/>
        <end position="200"/>
    </location>
</feature>
<dbReference type="PROSITE" id="PS00303">
    <property type="entry name" value="S100_CABP"/>
    <property type="match status" value="1"/>
</dbReference>
<proteinExistence type="predicted"/>
<dbReference type="GO" id="GO:0034454">
    <property type="term" value="P:microtubule anchoring at centrosome"/>
    <property type="evidence" value="ECO:0007669"/>
    <property type="project" value="TreeGrafter"/>
</dbReference>
<dbReference type="PANTHER" id="PTHR18905:SF13">
    <property type="entry name" value="NON-CENTROSOMAL MICROTUBULE ARRAY"/>
    <property type="match status" value="1"/>
</dbReference>
<dbReference type="EMBL" id="QOIP01000013">
    <property type="protein sequence ID" value="RLU15356.1"/>
    <property type="molecule type" value="Genomic_DNA"/>
</dbReference>
<evidence type="ECO:0000256" key="5">
    <source>
        <dbReference type="ARBA" id="ARBA00023212"/>
    </source>
</evidence>
<dbReference type="PANTHER" id="PTHR18905">
    <property type="entry name" value="NINEIN"/>
    <property type="match status" value="1"/>
</dbReference>
<reference evidence="10 12" key="2">
    <citation type="journal article" date="2018" name="Genome Res.">
        <title>The genomic architecture and molecular evolution of ant odorant receptors.</title>
        <authorList>
            <person name="McKenzie S.K."/>
            <person name="Kronauer D.J.C."/>
        </authorList>
    </citation>
    <scope>NUCLEOTIDE SEQUENCE [LARGE SCALE GENOMIC DNA]</scope>
    <source>
        <strain evidence="10">Clonal line C1</strain>
    </source>
</reference>
<dbReference type="GO" id="GO:0005509">
    <property type="term" value="F:calcium ion binding"/>
    <property type="evidence" value="ECO:0007669"/>
    <property type="project" value="InterPro"/>
</dbReference>
<reference evidence="9 11" key="1">
    <citation type="journal article" date="2014" name="Curr. Biol.">
        <title>The genome of the clonal raider ant Cerapachys biroi.</title>
        <authorList>
            <person name="Oxley P.R."/>
            <person name="Ji L."/>
            <person name="Fetter-Pruneda I."/>
            <person name="McKenzie S.K."/>
            <person name="Li C."/>
            <person name="Hu H."/>
            <person name="Zhang G."/>
            <person name="Kronauer D.J."/>
        </authorList>
    </citation>
    <scope>NUCLEOTIDE SEQUENCE [LARGE SCALE GENOMIC DNA]</scope>
</reference>
<accession>A0A026VXZ1</accession>
<dbReference type="InterPro" id="IPR002048">
    <property type="entry name" value="EF_hand_dom"/>
</dbReference>
<dbReference type="PROSITE" id="PS50222">
    <property type="entry name" value="EF_HAND_2"/>
    <property type="match status" value="1"/>
</dbReference>
<evidence type="ECO:0000313" key="9">
    <source>
        <dbReference type="EMBL" id="EZA47729.1"/>
    </source>
</evidence>
<name>A0A026VXZ1_OOCBI</name>
<feature type="coiled-coil region" evidence="6">
    <location>
        <begin position="806"/>
        <end position="844"/>
    </location>
</feature>
<dbReference type="AlphaFoldDB" id="A0A026VXZ1"/>
<feature type="coiled-coil region" evidence="6">
    <location>
        <begin position="717"/>
        <end position="773"/>
    </location>
</feature>
<dbReference type="PROSITE" id="PS00018">
    <property type="entry name" value="EF_HAND_1"/>
    <property type="match status" value="1"/>
</dbReference>
<dbReference type="OMA" id="IRSHIML"/>
<feature type="region of interest" description="Disordered" evidence="7">
    <location>
        <begin position="659"/>
        <end position="683"/>
    </location>
</feature>
<comment type="subcellular location">
    <subcellularLocation>
        <location evidence="1">Cytoplasm</location>
        <location evidence="1">Cytoskeleton</location>
        <location evidence="1">Microtubule organizing center</location>
        <location evidence="1">Centrosome</location>
    </subcellularLocation>
</comment>
<sequence>MAEHDSDLYEQQLFVVFESCLTSGENELDENGLFSICNKLHLDELIEELKSCICKQHADKETISFSEFRDGLLLLLKESQGLISDKEHIMQSYYNLNTTGNVDIEKSKDSPLVDSISTVHSRDIKPAVTTHTEENKLIRLWENIKGNADPTTMRLISSCLGIPELPKEITESIFERLDRNCDGLISFDEFVIIFQKGSIEALRRRNNECYNAVNCNVNTLDLSASGKISSLEINESLDKEDVAGVSNVIILSSSGDLNALDASLAELTNIICDEMKNLNESLDSDTIQSHISLLREIVVIHQEEQRNLNTVIENMRAEKEKMRVDMLEANERANALAQEIDEYQVQLEKTKENLQRQSEQRYVEITKELSNQLNIEREMEAAALKSKDDQLQALQKETHEMKNKVVNMLQESQMLEAENKNLLSQIEKLRQSNNNLLAHIKVLDAEHDEIQNIETKQQEQVNFFVERIKQLQSEVTLLRDQNDELGAELENFKRYGGKDTRHEALPSLAYDLQLNEKRAAMEEDRSEIDRQAHATSTVRFDLGSSMNERQMDMSTTEYEKLRHTITKDLENVLTSTKCAPEKCALRDGLSRLITGLQSNFISRYPAQDFGKNIASELDMECEERSNESLRDLVVSKLPKLAACTKRAIASNSMEDINELSGQDAKAPTQSKMTSLRDYPPRKEEHSMEQCKANKEKDNFLNIIENVEHISKIVPTNAELLEMEKKQLIERCQELERSLDLLKVEYEECEDYWAAKLEEERQLFEQEQKISDDKLAELINKIAEYEELISPLDKLKNNGRLSPIEEKFNLERQYVDLEEEFEKWKIRAENDISQKNLEIGDLREKLRLVEHPITSDFCIQVSDETFSTSTWSDLSHCKSPSTSSIPSTNELFTNVCSHNANVNQTCHTSEFPLANDSNGLLKQDYIDGCDPYDVHSECSVKRIKSINKKRKKQIHKKNPRINAKTMLTMTEEDKHDSEFQLIYDVMKESNYSCAPNSNAQQHRDLNIVQDLKIRLYAQEHKKRQLQRYIKQQRQYIEKLLQRVMVQHQTEVCELQCLLRNTQEKLQMQVQMTVDQADKLASADVLVKDLYMENAYLTAHMNHLEERYLIFTGLNVEATSMRCSNNHST</sequence>
<organism evidence="9 11">
    <name type="scientific">Ooceraea biroi</name>
    <name type="common">Clonal raider ant</name>
    <name type="synonym">Cerapachys biroi</name>
    <dbReference type="NCBI Taxonomy" id="2015173"/>
    <lineage>
        <taxon>Eukaryota</taxon>
        <taxon>Metazoa</taxon>
        <taxon>Ecdysozoa</taxon>
        <taxon>Arthropoda</taxon>
        <taxon>Hexapoda</taxon>
        <taxon>Insecta</taxon>
        <taxon>Pterygota</taxon>
        <taxon>Neoptera</taxon>
        <taxon>Endopterygota</taxon>
        <taxon>Hymenoptera</taxon>
        <taxon>Apocrita</taxon>
        <taxon>Aculeata</taxon>
        <taxon>Formicoidea</taxon>
        <taxon>Formicidae</taxon>
        <taxon>Dorylinae</taxon>
        <taxon>Ooceraea</taxon>
    </lineage>
</organism>
<evidence type="ECO:0000256" key="6">
    <source>
        <dbReference type="SAM" id="Coils"/>
    </source>
</evidence>
<dbReference type="InterPro" id="IPR018247">
    <property type="entry name" value="EF_Hand_1_Ca_BS"/>
</dbReference>
<evidence type="ECO:0000256" key="1">
    <source>
        <dbReference type="ARBA" id="ARBA00004300"/>
    </source>
</evidence>
<dbReference type="InterPro" id="IPR001751">
    <property type="entry name" value="S100/CaBP7/8-like_CS"/>
</dbReference>